<dbReference type="GO" id="GO:0030170">
    <property type="term" value="F:pyridoxal phosphate binding"/>
    <property type="evidence" value="ECO:0007669"/>
    <property type="project" value="InterPro"/>
</dbReference>
<dbReference type="Gene3D" id="3.90.1150.10">
    <property type="entry name" value="Aspartate Aminotransferase, domain 1"/>
    <property type="match status" value="1"/>
</dbReference>
<comment type="similarity">
    <text evidence="2 5">Belongs to the class-III pyridoxal-phosphate-dependent aminotransferase family.</text>
</comment>
<dbReference type="InterPro" id="IPR015422">
    <property type="entry name" value="PyrdxlP-dep_Trfase_small"/>
</dbReference>
<dbReference type="PANTHER" id="PTHR43094">
    <property type="entry name" value="AMINOTRANSFERASE"/>
    <property type="match status" value="1"/>
</dbReference>
<keyword evidence="4 5" id="KW-0663">Pyridoxal phosphate</keyword>
<evidence type="ECO:0000256" key="4">
    <source>
        <dbReference type="ARBA" id="ARBA00022898"/>
    </source>
</evidence>
<evidence type="ECO:0000313" key="6">
    <source>
        <dbReference type="EMBL" id="KKA09567.1"/>
    </source>
</evidence>
<proteinExistence type="inferred from homology"/>
<dbReference type="Proteomes" id="UP000033662">
    <property type="component" value="Unassembled WGS sequence"/>
</dbReference>
<keyword evidence="3" id="KW-0032">Aminotransferase</keyword>
<dbReference type="InterPro" id="IPR015424">
    <property type="entry name" value="PyrdxlP-dep_Trfase"/>
</dbReference>
<dbReference type="SUPFAM" id="SSF53383">
    <property type="entry name" value="PLP-dependent transferases"/>
    <property type="match status" value="1"/>
</dbReference>
<evidence type="ECO:0000256" key="2">
    <source>
        <dbReference type="ARBA" id="ARBA00008954"/>
    </source>
</evidence>
<dbReference type="PIRSF" id="PIRSF000521">
    <property type="entry name" value="Transaminase_4ab_Lys_Orn"/>
    <property type="match status" value="1"/>
</dbReference>
<evidence type="ECO:0000256" key="3">
    <source>
        <dbReference type="ARBA" id="ARBA00022576"/>
    </source>
</evidence>
<dbReference type="PANTHER" id="PTHR43094:SF1">
    <property type="entry name" value="AMINOTRANSFERASE CLASS-III"/>
    <property type="match status" value="1"/>
</dbReference>
<dbReference type="PATRIC" id="fig|132476.4.peg.2311"/>
<evidence type="ECO:0008006" key="8">
    <source>
        <dbReference type="Google" id="ProtNLM"/>
    </source>
</evidence>
<gene>
    <name evidence="6" type="ORF">VP02_03345</name>
</gene>
<reference evidence="6 7" key="1">
    <citation type="submission" date="2015-03" db="EMBL/GenBank/DDBJ databases">
        <title>Pseudomonas fluorescens 1855-344 Genome sequencing and assembly.</title>
        <authorList>
            <person name="Eng W.W.H."/>
            <person name="Gan H.M."/>
            <person name="Savka M.A."/>
        </authorList>
    </citation>
    <scope>NUCLEOTIDE SEQUENCE [LARGE SCALE GENOMIC DNA]</scope>
    <source>
        <strain evidence="6 7">1855-344</strain>
    </source>
</reference>
<protein>
    <recommendedName>
        <fullName evidence="8">Aspartate aminotransferase family protein</fullName>
    </recommendedName>
</protein>
<dbReference type="InterPro" id="IPR015421">
    <property type="entry name" value="PyrdxlP-dep_Trfase_major"/>
</dbReference>
<dbReference type="OrthoDB" id="9801834at2"/>
<dbReference type="GO" id="GO:0008483">
    <property type="term" value="F:transaminase activity"/>
    <property type="evidence" value="ECO:0007669"/>
    <property type="project" value="UniProtKB-KW"/>
</dbReference>
<organism evidence="6 7">
    <name type="scientific">Pseudomonas kilonensis</name>
    <dbReference type="NCBI Taxonomy" id="132476"/>
    <lineage>
        <taxon>Bacteria</taxon>
        <taxon>Pseudomonadati</taxon>
        <taxon>Pseudomonadota</taxon>
        <taxon>Gammaproteobacteria</taxon>
        <taxon>Pseudomonadales</taxon>
        <taxon>Pseudomonadaceae</taxon>
        <taxon>Pseudomonas</taxon>
    </lineage>
</organism>
<comment type="caution">
    <text evidence="6">The sequence shown here is derived from an EMBL/GenBank/DDBJ whole genome shotgun (WGS) entry which is preliminary data.</text>
</comment>
<dbReference type="Pfam" id="PF00202">
    <property type="entry name" value="Aminotran_3"/>
    <property type="match status" value="1"/>
</dbReference>
<dbReference type="Gene3D" id="3.40.640.10">
    <property type="entry name" value="Type I PLP-dependent aspartate aminotransferase-like (Major domain)"/>
    <property type="match status" value="1"/>
</dbReference>
<dbReference type="FunFam" id="3.40.640.10:FF:000004">
    <property type="entry name" value="Acetylornithine aminotransferase"/>
    <property type="match status" value="1"/>
</dbReference>
<dbReference type="PROSITE" id="PS00600">
    <property type="entry name" value="AA_TRANSFER_CLASS_3"/>
    <property type="match status" value="1"/>
</dbReference>
<evidence type="ECO:0000256" key="1">
    <source>
        <dbReference type="ARBA" id="ARBA00001933"/>
    </source>
</evidence>
<name>A0A0F4XUL5_9PSED</name>
<evidence type="ECO:0000313" key="7">
    <source>
        <dbReference type="Proteomes" id="UP000033662"/>
    </source>
</evidence>
<dbReference type="AlphaFoldDB" id="A0A0F4XUL5"/>
<dbReference type="CDD" id="cd00610">
    <property type="entry name" value="OAT_like"/>
    <property type="match status" value="1"/>
</dbReference>
<dbReference type="GO" id="GO:0005829">
    <property type="term" value="C:cytosol"/>
    <property type="evidence" value="ECO:0007669"/>
    <property type="project" value="TreeGrafter"/>
</dbReference>
<dbReference type="EMBL" id="JZXC01000002">
    <property type="protein sequence ID" value="KKA09567.1"/>
    <property type="molecule type" value="Genomic_DNA"/>
</dbReference>
<dbReference type="InterPro" id="IPR049704">
    <property type="entry name" value="Aminotrans_3_PPA_site"/>
</dbReference>
<keyword evidence="3" id="KW-0808">Transferase</keyword>
<evidence type="ECO:0000256" key="5">
    <source>
        <dbReference type="RuleBase" id="RU003560"/>
    </source>
</evidence>
<accession>A0A0F4XUL5</accession>
<dbReference type="InterPro" id="IPR005814">
    <property type="entry name" value="Aminotrans_3"/>
</dbReference>
<sequence>MSKENVSSDNNNTWLHFFPSDQIGKTDAFPSSIIEAQGIYVTDSEGRRYMDAISGAYCVNVGYGRDSIIDAASEAAKKLAFCSPFSFSNPYSSRLAQTLAGLASPVVGANARVFFTNSGSEAVETALKIARAFAVRNGEPERKWLVSRDHAYHGVTLGALSVCGFAALKEEFGPLLPMTATIASMQDSTDPLSDVLHATPGLGKDVAGVLIETVETSNGMVTPTAEYLDGLKRLREETGALLIVDEVITGFGRLGSWFSAEQYGLEADIIICAKGLTSGYDSLGATIVSERVASVFAQGEDSMFAHGATFGGRPAAAAAALENIGILERERLLENASSMGIYLKGVLQDLFGNHPKVSGLTGTGLLQAIHLRSSNSSAPATAEEVKVIRERLLNNGIITSLYYTRNDPTIEIAPPLCINREQIDHLCRVIVAALG</sequence>
<comment type="cofactor">
    <cofactor evidence="1">
        <name>pyridoxal 5'-phosphate</name>
        <dbReference type="ChEBI" id="CHEBI:597326"/>
    </cofactor>
</comment>